<reference evidence="4 5" key="1">
    <citation type="submission" date="2012-11" db="EMBL/GenBank/DDBJ databases">
        <title>The complete genome sequence of Corynebacterium maris Coryn-1 (=DSM 45190).</title>
        <authorList>
            <person name="Schaffert L."/>
            <person name="Albersmeier A."/>
            <person name="Kalinowski J."/>
            <person name="Ruckert C."/>
        </authorList>
    </citation>
    <scope>NUCLEOTIDE SEQUENCE [LARGE SCALE GENOMIC DNA]</scope>
    <source>
        <strain evidence="5">Coryn-1</strain>
    </source>
</reference>
<dbReference type="GO" id="GO:0005829">
    <property type="term" value="C:cytosol"/>
    <property type="evidence" value="ECO:0007669"/>
    <property type="project" value="TreeGrafter"/>
</dbReference>
<dbReference type="Pfam" id="PF00296">
    <property type="entry name" value="Bac_luciferase"/>
    <property type="match status" value="1"/>
</dbReference>
<evidence type="ECO:0000259" key="3">
    <source>
        <dbReference type="Pfam" id="PF00296"/>
    </source>
</evidence>
<keyword evidence="5" id="KW-1185">Reference proteome</keyword>
<organism evidence="4 5">
    <name type="scientific">Corynebacterium maris DSM 45190</name>
    <dbReference type="NCBI Taxonomy" id="1224163"/>
    <lineage>
        <taxon>Bacteria</taxon>
        <taxon>Bacillati</taxon>
        <taxon>Actinomycetota</taxon>
        <taxon>Actinomycetes</taxon>
        <taxon>Mycobacteriales</taxon>
        <taxon>Corynebacteriaceae</taxon>
        <taxon>Corynebacterium</taxon>
    </lineage>
</organism>
<accession>S5TJX1</accession>
<gene>
    <name evidence="4" type="ORF">B841_08590</name>
</gene>
<dbReference type="SUPFAM" id="SSF51679">
    <property type="entry name" value="Bacterial luciferase-like"/>
    <property type="match status" value="1"/>
</dbReference>
<dbReference type="eggNOG" id="COG2141">
    <property type="taxonomic scope" value="Bacteria"/>
</dbReference>
<evidence type="ECO:0000256" key="1">
    <source>
        <dbReference type="ARBA" id="ARBA00023002"/>
    </source>
</evidence>
<dbReference type="AlphaFoldDB" id="S5TJX1"/>
<feature type="domain" description="Luciferase-like" evidence="3">
    <location>
        <begin position="28"/>
        <end position="168"/>
    </location>
</feature>
<name>S5TJX1_9CORY</name>
<dbReference type="KEGG" id="cmd:B841_08590"/>
<dbReference type="Proteomes" id="UP000015388">
    <property type="component" value="Chromosome"/>
</dbReference>
<sequence>MTHKSAGPVSFGLDTFGDLTRSPAGDLLPADQVIRNVIEEAVLAEGVDVDFFGVGEHHRPDYAVSAPDVVLAAIASRTKRIRLGSSVVVLSSDDPVRVFERFSTLHAISRGRAELTVGRGSFTESFSLFGYDLSDYEVLFEEKLDLLRAVLDADRDDAAVSWEGSTRASISEQRLHPPTAAPLSA</sequence>
<evidence type="ECO:0000313" key="5">
    <source>
        <dbReference type="Proteomes" id="UP000015388"/>
    </source>
</evidence>
<dbReference type="STRING" id="1224163.B841_08590"/>
<dbReference type="GO" id="GO:0004497">
    <property type="term" value="F:monooxygenase activity"/>
    <property type="evidence" value="ECO:0007669"/>
    <property type="project" value="UniProtKB-KW"/>
</dbReference>
<dbReference type="InterPro" id="IPR050766">
    <property type="entry name" value="Bact_Lucif_Oxidored"/>
</dbReference>
<keyword evidence="2" id="KW-0503">Monooxygenase</keyword>
<dbReference type="EMBL" id="CP003924">
    <property type="protein sequence ID" value="AGS35191.1"/>
    <property type="molecule type" value="Genomic_DNA"/>
</dbReference>
<dbReference type="PANTHER" id="PTHR30137:SF8">
    <property type="entry name" value="BLR5498 PROTEIN"/>
    <property type="match status" value="1"/>
</dbReference>
<dbReference type="InterPro" id="IPR036661">
    <property type="entry name" value="Luciferase-like_sf"/>
</dbReference>
<dbReference type="PATRIC" id="fig|1224163.3.peg.1726"/>
<proteinExistence type="predicted"/>
<evidence type="ECO:0000313" key="4">
    <source>
        <dbReference type="EMBL" id="AGS35191.1"/>
    </source>
</evidence>
<keyword evidence="1" id="KW-0560">Oxidoreductase</keyword>
<dbReference type="Gene3D" id="3.20.20.30">
    <property type="entry name" value="Luciferase-like domain"/>
    <property type="match status" value="1"/>
</dbReference>
<dbReference type="HOGENOM" id="CLU_027853_8_2_11"/>
<dbReference type="GO" id="GO:0016705">
    <property type="term" value="F:oxidoreductase activity, acting on paired donors, with incorporation or reduction of molecular oxygen"/>
    <property type="evidence" value="ECO:0007669"/>
    <property type="project" value="InterPro"/>
</dbReference>
<dbReference type="PANTHER" id="PTHR30137">
    <property type="entry name" value="LUCIFERASE-LIKE MONOOXYGENASE"/>
    <property type="match status" value="1"/>
</dbReference>
<evidence type="ECO:0000256" key="2">
    <source>
        <dbReference type="ARBA" id="ARBA00023033"/>
    </source>
</evidence>
<protein>
    <submittedName>
        <fullName evidence="4">Luciferase family protein</fullName>
    </submittedName>
</protein>
<dbReference type="InterPro" id="IPR011251">
    <property type="entry name" value="Luciferase-like_dom"/>
</dbReference>